<evidence type="ECO:0000313" key="1">
    <source>
        <dbReference type="EMBL" id="PIU15862.1"/>
    </source>
</evidence>
<proteinExistence type="predicted"/>
<name>A0A2M6XUR6_9BACT</name>
<dbReference type="EMBL" id="PEXQ01000030">
    <property type="protein sequence ID" value="PIU15862.1"/>
    <property type="molecule type" value="Genomic_DNA"/>
</dbReference>
<dbReference type="Proteomes" id="UP000229784">
    <property type="component" value="Unassembled WGS sequence"/>
</dbReference>
<comment type="caution">
    <text evidence="1">The sequence shown here is derived from an EMBL/GenBank/DDBJ whole genome shotgun (WGS) entry which is preliminary data.</text>
</comment>
<evidence type="ECO:0000313" key="2">
    <source>
        <dbReference type="Proteomes" id="UP000229784"/>
    </source>
</evidence>
<reference evidence="2" key="1">
    <citation type="submission" date="2017-09" db="EMBL/GenBank/DDBJ databases">
        <title>Depth-based differentiation of microbial function through sediment-hosted aquifers and enrichment of novel symbionts in the deep terrestrial subsurface.</title>
        <authorList>
            <person name="Probst A.J."/>
            <person name="Ladd B."/>
            <person name="Jarett J.K."/>
            <person name="Geller-Mcgrath D.E."/>
            <person name="Sieber C.M.K."/>
            <person name="Emerson J.B."/>
            <person name="Anantharaman K."/>
            <person name="Thomas B.C."/>
            <person name="Malmstrom R."/>
            <person name="Stieglmeier M."/>
            <person name="Klingl A."/>
            <person name="Woyke T."/>
            <person name="Ryan C.M."/>
            <person name="Banfield J.F."/>
        </authorList>
    </citation>
    <scope>NUCLEOTIDE SEQUENCE [LARGE SCALE GENOMIC DNA]</scope>
</reference>
<sequence>MTKVLQYHFNPPFKRIQGKLFWRNIQAPAWLKKKNQNYYFDGLCFRPANSKEKALGFLCLLTEMPDANPEETEIISLLTKIIQKEYYRFSYPNPSDCFKWALEQGNRFLNRQLKNNNIGWLNKLNLAAFAIRPNLSINLAKIGNVRCMLFTNGEIFDLSQSLSQEAPSFKSFSDTIEGSVQNRDKILLLNQKLFEAFNEEEIFRWLLLAEKPKEVKNVFRQKKDILRQSFGVCLLVLAQNKKWLFWPF</sequence>
<organism evidence="1 2">
    <name type="scientific">bacterium (Candidatus Gribaldobacteria) CG08_land_8_20_14_0_20_39_15</name>
    <dbReference type="NCBI Taxonomy" id="2014273"/>
    <lineage>
        <taxon>Bacteria</taxon>
        <taxon>Candidatus Gribaldobacteria</taxon>
    </lineage>
</organism>
<gene>
    <name evidence="1" type="ORF">COT20_01250</name>
</gene>
<protein>
    <submittedName>
        <fullName evidence="1">Uncharacterized protein</fullName>
    </submittedName>
</protein>
<accession>A0A2M6XUR6</accession>
<dbReference type="AlphaFoldDB" id="A0A2M6XUR6"/>